<accession>I4BBM0</accession>
<evidence type="ECO:0000313" key="3">
    <source>
        <dbReference type="Proteomes" id="UP000006048"/>
    </source>
</evidence>
<dbReference type="AlphaFoldDB" id="I4BBM0"/>
<proteinExistence type="predicted"/>
<evidence type="ECO:0000256" key="1">
    <source>
        <dbReference type="SAM" id="SignalP"/>
    </source>
</evidence>
<reference evidence="2 3" key="1">
    <citation type="submission" date="2012-06" db="EMBL/GenBank/DDBJ databases">
        <title>The complete chromosome of genome of Turneriella parva DSM 21527.</title>
        <authorList>
            <consortium name="US DOE Joint Genome Institute (JGI-PGF)"/>
            <person name="Lucas S."/>
            <person name="Han J."/>
            <person name="Lapidus A."/>
            <person name="Bruce D."/>
            <person name="Goodwin L."/>
            <person name="Pitluck S."/>
            <person name="Peters L."/>
            <person name="Kyrpides N."/>
            <person name="Mavromatis K."/>
            <person name="Ivanova N."/>
            <person name="Mikhailova N."/>
            <person name="Chertkov O."/>
            <person name="Detter J.C."/>
            <person name="Tapia R."/>
            <person name="Han C."/>
            <person name="Land M."/>
            <person name="Hauser L."/>
            <person name="Markowitz V."/>
            <person name="Cheng J.-F."/>
            <person name="Hugenholtz P."/>
            <person name="Woyke T."/>
            <person name="Wu D."/>
            <person name="Gronow S."/>
            <person name="Wellnitz S."/>
            <person name="Brambilla E."/>
            <person name="Klenk H.-P."/>
            <person name="Eisen J.A."/>
        </authorList>
    </citation>
    <scope>NUCLEOTIDE SEQUENCE [LARGE SCALE GENOMIC DNA]</scope>
    <source>
        <strain evidence="3">ATCC BAA-1111 / DSM 21527 / NCTC 11395 / H</strain>
    </source>
</reference>
<dbReference type="STRING" id="869212.Turpa_4043"/>
<sequence>MRTSLLSVAVACLPLGSIFAFYDATGFRPGDAVDVQSDLTNFSFSVPHQLRGGGGFIAPSYQYKPASHTIYHESSHFVGGDLFAFGQISAFRIGALSRTLCGTCEKESRQTQNYTKIMASYFFRFISFGLEAGGMRSWNVGEPGTLGTGAFTTSLFFNSWGLDLSSRLIEQGASTAKNQLREFQSAGPGVPDRPEQYHAARVRFDISYTWRAVFALNAQLAQDVERYRASHTWRYRANNLQLFTGLAFAYGKYGSYSLAREVKWPTAVVLEHGPSLFSISVAPTVFSQDVFASRTTTSWTLSFEPVVSYTYRFRGGVWAVFTVNRQSLRHTEYSDSSAAPATTVSASFQVTYNIAPFGYDDEVPVTGDYQANLR</sequence>
<keyword evidence="3" id="KW-1185">Reference proteome</keyword>
<evidence type="ECO:0000313" key="2">
    <source>
        <dbReference type="EMBL" id="AFM14677.1"/>
    </source>
</evidence>
<gene>
    <name evidence="2" type="ordered locus">Turpa_4043</name>
</gene>
<protein>
    <submittedName>
        <fullName evidence="2">Uncharacterized protein</fullName>
    </submittedName>
</protein>
<dbReference type="RefSeq" id="WP_014805153.1">
    <property type="nucleotide sequence ID" value="NC_018020.1"/>
</dbReference>
<dbReference type="HOGENOM" id="CLU_739524_0_0_12"/>
<organism evidence="2 3">
    <name type="scientific">Turneriella parva (strain ATCC BAA-1111 / DSM 21527 / NCTC 11395 / H)</name>
    <name type="common">Leptospira parva</name>
    <dbReference type="NCBI Taxonomy" id="869212"/>
    <lineage>
        <taxon>Bacteria</taxon>
        <taxon>Pseudomonadati</taxon>
        <taxon>Spirochaetota</taxon>
        <taxon>Spirochaetia</taxon>
        <taxon>Leptospirales</taxon>
        <taxon>Leptospiraceae</taxon>
        <taxon>Turneriella</taxon>
    </lineage>
</organism>
<name>I4BBM0_TURPD</name>
<keyword evidence="1" id="KW-0732">Signal</keyword>
<feature type="chain" id="PRO_5003686692" evidence="1">
    <location>
        <begin position="23"/>
        <end position="374"/>
    </location>
</feature>
<dbReference type="KEGG" id="tpx:Turpa_4043"/>
<dbReference type="Proteomes" id="UP000006048">
    <property type="component" value="Chromosome"/>
</dbReference>
<dbReference type="EMBL" id="CP002959">
    <property type="protein sequence ID" value="AFM14677.1"/>
    <property type="molecule type" value="Genomic_DNA"/>
</dbReference>
<feature type="signal peptide" evidence="1">
    <location>
        <begin position="1"/>
        <end position="22"/>
    </location>
</feature>